<evidence type="ECO:0000256" key="2">
    <source>
        <dbReference type="ARBA" id="ARBA00022679"/>
    </source>
</evidence>
<evidence type="ECO:0000256" key="4">
    <source>
        <dbReference type="ARBA" id="ARBA00022833"/>
    </source>
</evidence>
<keyword evidence="2" id="KW-0808">Transferase</keyword>
<organism evidence="5 6">
    <name type="scientific">Billgrantia pellis</name>
    <dbReference type="NCBI Taxonomy" id="2606936"/>
    <lineage>
        <taxon>Bacteria</taxon>
        <taxon>Pseudomonadati</taxon>
        <taxon>Pseudomonadota</taxon>
        <taxon>Gammaproteobacteria</taxon>
        <taxon>Oceanospirillales</taxon>
        <taxon>Halomonadaceae</taxon>
        <taxon>Billgrantia</taxon>
    </lineage>
</organism>
<keyword evidence="4" id="KW-0862">Zinc</keyword>
<evidence type="ECO:0000256" key="1">
    <source>
        <dbReference type="ARBA" id="ARBA00001947"/>
    </source>
</evidence>
<dbReference type="GO" id="GO:0046872">
    <property type="term" value="F:metal ion binding"/>
    <property type="evidence" value="ECO:0007669"/>
    <property type="project" value="UniProtKB-KW"/>
</dbReference>
<evidence type="ECO:0000313" key="6">
    <source>
        <dbReference type="Proteomes" id="UP000486760"/>
    </source>
</evidence>
<dbReference type="Pfam" id="PF05853">
    <property type="entry name" value="BKACE"/>
    <property type="match status" value="1"/>
</dbReference>
<evidence type="ECO:0000313" key="5">
    <source>
        <dbReference type="EMBL" id="KAA0010028.1"/>
    </source>
</evidence>
<proteinExistence type="predicted"/>
<dbReference type="RefSeq" id="WP_149329992.1">
    <property type="nucleotide sequence ID" value="NZ_VTPY01000008.1"/>
</dbReference>
<evidence type="ECO:0000256" key="3">
    <source>
        <dbReference type="ARBA" id="ARBA00022723"/>
    </source>
</evidence>
<dbReference type="InterPro" id="IPR008567">
    <property type="entry name" value="BKACE"/>
</dbReference>
<comment type="cofactor">
    <cofactor evidence="1">
        <name>Zn(2+)</name>
        <dbReference type="ChEBI" id="CHEBI:29105"/>
    </cofactor>
</comment>
<dbReference type="PANTHER" id="PTHR37418">
    <property type="entry name" value="3-KETO-5-AMINOHEXANOATE CLEAVAGE ENZYME-RELATED"/>
    <property type="match status" value="1"/>
</dbReference>
<dbReference type="InterPro" id="IPR013785">
    <property type="entry name" value="Aldolase_TIM"/>
</dbReference>
<gene>
    <name evidence="5" type="ORF">F0A17_19280</name>
</gene>
<dbReference type="EMBL" id="VTPY01000008">
    <property type="protein sequence ID" value="KAA0010028.1"/>
    <property type="molecule type" value="Genomic_DNA"/>
</dbReference>
<protein>
    <submittedName>
        <fullName evidence="5">3-keto-5-aminohexanoate cleavage protein</fullName>
    </submittedName>
</protein>
<keyword evidence="3" id="KW-0479">Metal-binding</keyword>
<dbReference type="GO" id="GO:0043720">
    <property type="term" value="F:3-keto-5-aminohexanoate cleavage activity"/>
    <property type="evidence" value="ECO:0007669"/>
    <property type="project" value="InterPro"/>
</dbReference>
<accession>A0A7V7KG16</accession>
<dbReference type="AlphaFoldDB" id="A0A7V7KG16"/>
<dbReference type="PANTHER" id="PTHR37418:SF2">
    <property type="entry name" value="3-KETO-5-AMINOHEXANOATE CLEAVAGE ENZYME"/>
    <property type="match status" value="1"/>
</dbReference>
<keyword evidence="6" id="KW-1185">Reference proteome</keyword>
<reference evidence="5 6" key="1">
    <citation type="submission" date="2019-08" db="EMBL/GenBank/DDBJ databases">
        <title>Bioinformatics analysis of the strain L3 and L5.</title>
        <authorList>
            <person name="Li X."/>
        </authorList>
    </citation>
    <scope>NUCLEOTIDE SEQUENCE [LARGE SCALE GENOMIC DNA]</scope>
    <source>
        <strain evidence="5 6">L5</strain>
    </source>
</reference>
<dbReference type="Proteomes" id="UP000486760">
    <property type="component" value="Unassembled WGS sequence"/>
</dbReference>
<dbReference type="Gene3D" id="3.20.20.70">
    <property type="entry name" value="Aldolase class I"/>
    <property type="match status" value="1"/>
</dbReference>
<name>A0A7V7KG16_9GAMM</name>
<comment type="caution">
    <text evidence="5">The sequence shown here is derived from an EMBL/GenBank/DDBJ whole genome shotgun (WGS) entry which is preliminary data.</text>
</comment>
<sequence>MATQRKVIITCAVTGAIHTPSMSPHLPVTPEEIAEAGIAAAEAGAAILHLHARDPNNGKPTQDPAVFERFLPRLKASTDAIINLTTGGSPHMTVEERMRPAMEFKPELASMNMGSINFGLFPMLNRYDSFQHEWERAHLENSRDLVFKNTFADIETAMTLGAKNGTRFECECYDIGHLYNLRNLMDRGIVGGRVFVQSVFGILGGIGPHPEDVVHMRRTADRLFGDAYEWSVLGAGSNQMRIAAQSAAMGGHVRVGLEDSLWLAPGKLAESNASQVAKVRDILEGLSLEIATPDEARDMLQLKGADKVGF</sequence>